<evidence type="ECO:0000313" key="2">
    <source>
        <dbReference type="EMBL" id="MFC4132074.1"/>
    </source>
</evidence>
<dbReference type="RefSeq" id="WP_253753928.1">
    <property type="nucleotide sequence ID" value="NZ_JAMZDZ010000001.1"/>
</dbReference>
<dbReference type="EMBL" id="JBHSAY010000009">
    <property type="protein sequence ID" value="MFC4132074.1"/>
    <property type="molecule type" value="Genomic_DNA"/>
</dbReference>
<feature type="transmembrane region" description="Helical" evidence="1">
    <location>
        <begin position="239"/>
        <end position="263"/>
    </location>
</feature>
<name>A0ABV8LQK7_9ACTN</name>
<protein>
    <recommendedName>
        <fullName evidence="4">ABC transporter permease</fullName>
    </recommendedName>
</protein>
<dbReference type="Proteomes" id="UP001595816">
    <property type="component" value="Unassembled WGS sequence"/>
</dbReference>
<proteinExistence type="predicted"/>
<feature type="transmembrane region" description="Helical" evidence="1">
    <location>
        <begin position="66"/>
        <end position="86"/>
    </location>
</feature>
<keyword evidence="1" id="KW-0812">Transmembrane</keyword>
<evidence type="ECO:0008006" key="4">
    <source>
        <dbReference type="Google" id="ProtNLM"/>
    </source>
</evidence>
<keyword evidence="1" id="KW-0472">Membrane</keyword>
<sequence>MTQLEGAYRRLLLFYPRSFRRERGQEVVTTLMDAANPGRTKPTRSEAADLILGGLRWRFRLPGGPAYRMVAIVVAMFIGLAASAAASELVWRASPTMPADADVEAIGRSVTTLAPVQGPFPSAYYDGCDHADTNEACESLVPAGADPVVRHTWLAYRVPGAEVNAWVEQVRDQLIADGWQIGRTVSSQTDLAVAKYPEQTIFWAVKDDLVVRVSGDPTEKYAPSNPNVSIQVHKQAPPMVTVGAVVGLLFGVIVGWMFAGWALRGFRRHTSAGRIAMLVVAIPGLVVAALTGIAALVLAFYFATALGWSHQDSRFPFLVLSYIPAVSLASGISLFLAAALAAMAPRGSAPATESSDRLAA</sequence>
<feature type="transmembrane region" description="Helical" evidence="1">
    <location>
        <begin position="275"/>
        <end position="302"/>
    </location>
</feature>
<gene>
    <name evidence="2" type="ORF">ACFOZ4_15805</name>
</gene>
<reference evidence="3" key="1">
    <citation type="journal article" date="2019" name="Int. J. Syst. Evol. Microbiol.">
        <title>The Global Catalogue of Microorganisms (GCM) 10K type strain sequencing project: providing services to taxonomists for standard genome sequencing and annotation.</title>
        <authorList>
            <consortium name="The Broad Institute Genomics Platform"/>
            <consortium name="The Broad Institute Genome Sequencing Center for Infectious Disease"/>
            <person name="Wu L."/>
            <person name="Ma J."/>
        </authorList>
    </citation>
    <scope>NUCLEOTIDE SEQUENCE [LARGE SCALE GENOMIC DNA]</scope>
    <source>
        <strain evidence="3">CGMCC 4.7289</strain>
    </source>
</reference>
<evidence type="ECO:0000313" key="3">
    <source>
        <dbReference type="Proteomes" id="UP001595816"/>
    </source>
</evidence>
<evidence type="ECO:0000256" key="1">
    <source>
        <dbReference type="SAM" id="Phobius"/>
    </source>
</evidence>
<keyword evidence="1" id="KW-1133">Transmembrane helix</keyword>
<accession>A0ABV8LQK7</accession>
<comment type="caution">
    <text evidence="2">The sequence shown here is derived from an EMBL/GenBank/DDBJ whole genome shotgun (WGS) entry which is preliminary data.</text>
</comment>
<feature type="transmembrane region" description="Helical" evidence="1">
    <location>
        <begin position="322"/>
        <end position="344"/>
    </location>
</feature>
<organism evidence="2 3">
    <name type="scientific">Hamadaea flava</name>
    <dbReference type="NCBI Taxonomy" id="1742688"/>
    <lineage>
        <taxon>Bacteria</taxon>
        <taxon>Bacillati</taxon>
        <taxon>Actinomycetota</taxon>
        <taxon>Actinomycetes</taxon>
        <taxon>Micromonosporales</taxon>
        <taxon>Micromonosporaceae</taxon>
        <taxon>Hamadaea</taxon>
    </lineage>
</organism>
<keyword evidence="3" id="KW-1185">Reference proteome</keyword>